<dbReference type="GO" id="GO:0005634">
    <property type="term" value="C:nucleus"/>
    <property type="evidence" value="ECO:0007669"/>
    <property type="project" value="TreeGrafter"/>
</dbReference>
<proteinExistence type="predicted"/>
<dbReference type="InterPro" id="IPR013087">
    <property type="entry name" value="Znf_C2H2_type"/>
</dbReference>
<evidence type="ECO:0000256" key="2">
    <source>
        <dbReference type="SAM" id="MobiDB-lite"/>
    </source>
</evidence>
<reference evidence="4 5" key="1">
    <citation type="submission" date="2020-08" db="EMBL/GenBank/DDBJ databases">
        <title>Plant Genome Project.</title>
        <authorList>
            <person name="Zhang R.-G."/>
        </authorList>
    </citation>
    <scope>NUCLEOTIDE SEQUENCE [LARGE SCALE GENOMIC DNA]</scope>
    <source>
        <tissue evidence="4">Rhizome</tissue>
    </source>
</reference>
<feature type="region of interest" description="Disordered" evidence="2">
    <location>
        <begin position="193"/>
        <end position="221"/>
    </location>
</feature>
<feature type="domain" description="C2H2-type" evidence="3">
    <location>
        <begin position="55"/>
        <end position="82"/>
    </location>
</feature>
<keyword evidence="5" id="KW-1185">Reference proteome</keyword>
<feature type="region of interest" description="Disordered" evidence="2">
    <location>
        <begin position="26"/>
        <end position="49"/>
    </location>
</feature>
<evidence type="ECO:0000313" key="4">
    <source>
        <dbReference type="EMBL" id="KAG6477985.1"/>
    </source>
</evidence>
<evidence type="ECO:0000256" key="1">
    <source>
        <dbReference type="PROSITE-ProRule" id="PRU00042"/>
    </source>
</evidence>
<comment type="caution">
    <text evidence="4">The sequence shown here is derived from an EMBL/GenBank/DDBJ whole genome shotgun (WGS) entry which is preliminary data.</text>
</comment>
<dbReference type="GO" id="GO:0000976">
    <property type="term" value="F:transcription cis-regulatory region binding"/>
    <property type="evidence" value="ECO:0007669"/>
    <property type="project" value="TreeGrafter"/>
</dbReference>
<dbReference type="Proteomes" id="UP000734854">
    <property type="component" value="Unassembled WGS sequence"/>
</dbReference>
<dbReference type="PROSITE" id="PS00028">
    <property type="entry name" value="ZINC_FINGER_C2H2_1"/>
    <property type="match status" value="1"/>
</dbReference>
<dbReference type="PROSITE" id="PS50157">
    <property type="entry name" value="ZINC_FINGER_C2H2_2"/>
    <property type="match status" value="1"/>
</dbReference>
<dbReference type="PANTHER" id="PTHR46353:SF9">
    <property type="entry name" value="ZINC FINGER PROTEIN GIS3"/>
    <property type="match status" value="1"/>
</dbReference>
<gene>
    <name evidence="4" type="ORF">ZIOFF_061417</name>
</gene>
<feature type="compositionally biased region" description="Basic residues" evidence="2">
    <location>
        <begin position="75"/>
        <end position="84"/>
    </location>
</feature>
<dbReference type="GO" id="GO:0003700">
    <property type="term" value="F:DNA-binding transcription factor activity"/>
    <property type="evidence" value="ECO:0007669"/>
    <property type="project" value="TreeGrafter"/>
</dbReference>
<feature type="compositionally biased region" description="Low complexity" evidence="2">
    <location>
        <begin position="32"/>
        <end position="48"/>
    </location>
</feature>
<accession>A0A8J5K8C3</accession>
<evidence type="ECO:0000313" key="5">
    <source>
        <dbReference type="Proteomes" id="UP000734854"/>
    </source>
</evidence>
<name>A0A8J5K8C3_ZINOF</name>
<dbReference type="GO" id="GO:0010090">
    <property type="term" value="P:trichome morphogenesis"/>
    <property type="evidence" value="ECO:0007669"/>
    <property type="project" value="InterPro"/>
</dbReference>
<keyword evidence="1" id="KW-0479">Metal-binding</keyword>
<dbReference type="AlphaFoldDB" id="A0A8J5K8C3"/>
<sequence length="234" mass="24639">MTEEDNCSPSSNNRGYGMKLFGFDVSEGQEAGGSTTDAADGATTASGGARDRAKYECHYCRREFANSQALGGHQNAHKKERQHLKREQIQRQQQQQNLLYGGGGSRSSSALYPRNPIGWAFAPPPHLLTGPPAADSATRWFYFSRTANEPPPAAPSEPIHVAHGCAFPPSSPASGFSRVPAGYARGALVHEAGSGHAASAETGSSSFARPAKNSAGPGESCRLDLKLSLAPGGW</sequence>
<dbReference type="GO" id="GO:0008270">
    <property type="term" value="F:zinc ion binding"/>
    <property type="evidence" value="ECO:0007669"/>
    <property type="project" value="UniProtKB-KW"/>
</dbReference>
<evidence type="ECO:0000259" key="3">
    <source>
        <dbReference type="PROSITE" id="PS50157"/>
    </source>
</evidence>
<dbReference type="EMBL" id="JACMSC010000017">
    <property type="protein sequence ID" value="KAG6477985.1"/>
    <property type="molecule type" value="Genomic_DNA"/>
</dbReference>
<keyword evidence="1" id="KW-0862">Zinc</keyword>
<dbReference type="GO" id="GO:0009740">
    <property type="term" value="P:gibberellic acid mediated signaling pathway"/>
    <property type="evidence" value="ECO:0007669"/>
    <property type="project" value="TreeGrafter"/>
</dbReference>
<keyword evidence="1" id="KW-0863">Zinc-finger</keyword>
<dbReference type="GO" id="GO:0009736">
    <property type="term" value="P:cytokinin-activated signaling pathway"/>
    <property type="evidence" value="ECO:0007669"/>
    <property type="project" value="TreeGrafter"/>
</dbReference>
<protein>
    <recommendedName>
        <fullName evidence="3">C2H2-type domain-containing protein</fullName>
    </recommendedName>
</protein>
<organism evidence="4 5">
    <name type="scientific">Zingiber officinale</name>
    <name type="common">Ginger</name>
    <name type="synonym">Amomum zingiber</name>
    <dbReference type="NCBI Taxonomy" id="94328"/>
    <lineage>
        <taxon>Eukaryota</taxon>
        <taxon>Viridiplantae</taxon>
        <taxon>Streptophyta</taxon>
        <taxon>Embryophyta</taxon>
        <taxon>Tracheophyta</taxon>
        <taxon>Spermatophyta</taxon>
        <taxon>Magnoliopsida</taxon>
        <taxon>Liliopsida</taxon>
        <taxon>Zingiberales</taxon>
        <taxon>Zingiberaceae</taxon>
        <taxon>Zingiber</taxon>
    </lineage>
</organism>
<dbReference type="PANTHER" id="PTHR46353">
    <property type="entry name" value="ZINC FINGER PROTEIN 5"/>
    <property type="match status" value="1"/>
</dbReference>
<dbReference type="InterPro" id="IPR044299">
    <property type="entry name" value="GIS3/ZFP5/ZFP6"/>
</dbReference>
<dbReference type="OrthoDB" id="772256at2759"/>
<feature type="region of interest" description="Disordered" evidence="2">
    <location>
        <begin position="70"/>
        <end position="107"/>
    </location>
</feature>